<gene>
    <name evidence="1" type="ORF">H4O21_04615</name>
</gene>
<dbReference type="AlphaFoldDB" id="A0A839IL11"/>
<dbReference type="Proteomes" id="UP000565262">
    <property type="component" value="Unassembled WGS sequence"/>
</dbReference>
<dbReference type="RefSeq" id="WP_182807681.1">
    <property type="nucleotide sequence ID" value="NZ_JACJFM010000004.1"/>
</dbReference>
<evidence type="ECO:0000313" key="2">
    <source>
        <dbReference type="Proteomes" id="UP000565262"/>
    </source>
</evidence>
<organism evidence="1 2">
    <name type="scientific">Oceanospirillum sediminis</name>
    <dbReference type="NCBI Taxonomy" id="2760088"/>
    <lineage>
        <taxon>Bacteria</taxon>
        <taxon>Pseudomonadati</taxon>
        <taxon>Pseudomonadota</taxon>
        <taxon>Gammaproteobacteria</taxon>
        <taxon>Oceanospirillales</taxon>
        <taxon>Oceanospirillaceae</taxon>
        <taxon>Oceanospirillum</taxon>
    </lineage>
</organism>
<accession>A0A839IL11</accession>
<dbReference type="EMBL" id="JACJFM010000004">
    <property type="protein sequence ID" value="MBB1485895.1"/>
    <property type="molecule type" value="Genomic_DNA"/>
</dbReference>
<protein>
    <submittedName>
        <fullName evidence="1">Uncharacterized protein</fullName>
    </submittedName>
</protein>
<sequence length="240" mass="26581">MNIQTLLENGGVTVMPSGQISRGADDTEPAVFALLGTILTGSVYPLALPGGISSTEYLLYQPIGQEYIETDGYRIIKAETYRVSVFADSFTRVQTLSQALKFAVADHKPAGLFAFALLNIWSEFYSGSGLYRVDLDIQVLSLPAAVQWPAVSFHRLDARATDNEQSPGLSQSVTESCALILISPEAQVDSLRQQVSNLLLGQLPDELADCYHYKKGKHIQTLGPLTLWQDVYQWRRYFRS</sequence>
<evidence type="ECO:0000313" key="1">
    <source>
        <dbReference type="EMBL" id="MBB1485895.1"/>
    </source>
</evidence>
<reference evidence="1 2" key="1">
    <citation type="submission" date="2020-08" db="EMBL/GenBank/DDBJ databases">
        <title>Oceanospirillum sp. nov. isolated from marine sediment.</title>
        <authorList>
            <person name="Ji X."/>
        </authorList>
    </citation>
    <scope>NUCLEOTIDE SEQUENCE [LARGE SCALE GENOMIC DNA]</scope>
    <source>
        <strain evidence="1 2">D5</strain>
    </source>
</reference>
<comment type="caution">
    <text evidence="1">The sequence shown here is derived from an EMBL/GenBank/DDBJ whole genome shotgun (WGS) entry which is preliminary data.</text>
</comment>
<proteinExistence type="predicted"/>
<keyword evidence="2" id="KW-1185">Reference proteome</keyword>
<name>A0A839IL11_9GAMM</name>